<gene>
    <name evidence="5" type="ORF">BRM9_0043</name>
    <name evidence="7" type="ORF">ISP06_05660</name>
    <name evidence="6" type="ORF">MB9_0005</name>
</gene>
<reference evidence="6" key="2">
    <citation type="submission" date="2014-09" db="EMBL/GenBank/DDBJ databases">
        <authorList>
            <person name="Bishop-Lilly K.A."/>
            <person name="Broomall S.M."/>
            <person name="Chain P.S."/>
            <person name="Chertkov O."/>
            <person name="Coyne S.R."/>
            <person name="Daligault H.E."/>
            <person name="Davenport K.W."/>
            <person name="Erkkila T."/>
            <person name="Frey K.G."/>
            <person name="Gibbons H.S."/>
            <person name="Gu W."/>
            <person name="Jaissle J."/>
            <person name="Johnson S.L."/>
            <person name="Koroleva G.I."/>
            <person name="Ladner J.T."/>
            <person name="Lo C.-C."/>
            <person name="Minogue T.D."/>
            <person name="Munk C."/>
            <person name="Palacios G.F."/>
            <person name="Redden C.L."/>
            <person name="Rosenzweig C.N."/>
            <person name="Scholz M.B."/>
            <person name="Teshima H."/>
            <person name="Xu Y."/>
        </authorList>
    </citation>
    <scope>NUCLEOTIDE SEQUENCE</scope>
    <source>
        <strain evidence="6">Mb9</strain>
    </source>
</reference>
<evidence type="ECO:0000259" key="4">
    <source>
        <dbReference type="PROSITE" id="PS50977"/>
    </source>
</evidence>
<dbReference type="Proteomes" id="UP000029661">
    <property type="component" value="Chromosome"/>
</dbReference>
<dbReference type="InterPro" id="IPR009057">
    <property type="entry name" value="Homeodomain-like_sf"/>
</dbReference>
<dbReference type="KEGG" id="mfc:BRM9_0043"/>
<dbReference type="GeneID" id="26738279"/>
<dbReference type="Proteomes" id="UP000606900">
    <property type="component" value="Unassembled WGS sequence"/>
</dbReference>
<evidence type="ECO:0000313" key="9">
    <source>
        <dbReference type="Proteomes" id="UP000062768"/>
    </source>
</evidence>
<dbReference type="Pfam" id="PF00440">
    <property type="entry name" value="TetR_N"/>
    <property type="match status" value="1"/>
</dbReference>
<dbReference type="OrthoDB" id="67344at2157"/>
<feature type="transmembrane region" description="Helical" evidence="3">
    <location>
        <begin position="136"/>
        <end position="154"/>
    </location>
</feature>
<organism evidence="5 8">
    <name type="scientific">Methanobacterium formicicum</name>
    <dbReference type="NCBI Taxonomy" id="2162"/>
    <lineage>
        <taxon>Archaea</taxon>
        <taxon>Methanobacteriati</taxon>
        <taxon>Methanobacteriota</taxon>
        <taxon>Methanomada group</taxon>
        <taxon>Methanobacteria</taxon>
        <taxon>Methanobacteriales</taxon>
        <taxon>Methanobacteriaceae</taxon>
        <taxon>Methanobacterium</taxon>
    </lineage>
</organism>
<dbReference type="GO" id="GO:0003677">
    <property type="term" value="F:DNA binding"/>
    <property type="evidence" value="ECO:0007669"/>
    <property type="project" value="UniProtKB-UniRule"/>
</dbReference>
<evidence type="ECO:0000313" key="8">
    <source>
        <dbReference type="Proteomes" id="UP000029661"/>
    </source>
</evidence>
<dbReference type="AlphaFoldDB" id="A0A089ZA52"/>
<name>A0A089ZA52_METFO</name>
<dbReference type="PROSITE" id="PS50977">
    <property type="entry name" value="HTH_TETR_2"/>
    <property type="match status" value="1"/>
</dbReference>
<proteinExistence type="predicted"/>
<dbReference type="PANTHER" id="PTHR43479">
    <property type="entry name" value="ACREF/ENVCD OPERON REPRESSOR-RELATED"/>
    <property type="match status" value="1"/>
</dbReference>
<evidence type="ECO:0000256" key="3">
    <source>
        <dbReference type="SAM" id="Phobius"/>
    </source>
</evidence>
<dbReference type="SUPFAM" id="SSF46689">
    <property type="entry name" value="Homeodomain-like"/>
    <property type="match status" value="1"/>
</dbReference>
<dbReference type="EMBL" id="JADIIL010000019">
    <property type="protein sequence ID" value="MBF4474943.1"/>
    <property type="molecule type" value="Genomic_DNA"/>
</dbReference>
<feature type="domain" description="HTH tetR-type" evidence="4">
    <location>
        <begin position="3"/>
        <end position="63"/>
    </location>
</feature>
<keyword evidence="9" id="KW-1185">Reference proteome</keyword>
<accession>A0A089ZA52</accession>
<reference evidence="5" key="1">
    <citation type="submission" date="2013-12" db="EMBL/GenBank/DDBJ databases">
        <title>The complete genome sequence of Methanobacterium sp. BRM9.</title>
        <authorList>
            <consortium name="Pastoral Greenhouse Gas Research Consortium"/>
            <person name="Kelly W.J."/>
            <person name="Leahy S.C."/>
            <person name="Perry R."/>
            <person name="Li D."/>
            <person name="Altermann E."/>
            <person name="Lambie S.C."/>
            <person name="Attwood G.T."/>
        </authorList>
    </citation>
    <scope>NUCLEOTIDE SEQUENCE [LARGE SCALE GENOMIC DNA]</scope>
    <source>
        <strain evidence="5">BRM9</strain>
    </source>
</reference>
<dbReference type="EMBL" id="CP006933">
    <property type="protein sequence ID" value="AIS30877.1"/>
    <property type="molecule type" value="Genomic_DNA"/>
</dbReference>
<evidence type="ECO:0000256" key="2">
    <source>
        <dbReference type="PROSITE-ProRule" id="PRU00335"/>
    </source>
</evidence>
<dbReference type="InterPro" id="IPR050624">
    <property type="entry name" value="HTH-type_Tx_Regulator"/>
</dbReference>
<dbReference type="PATRIC" id="fig|2162.10.peg.5"/>
<dbReference type="STRING" id="2162.BRM9_0043"/>
<evidence type="ECO:0000313" key="6">
    <source>
        <dbReference type="EMBL" id="CEL23662.1"/>
    </source>
</evidence>
<evidence type="ECO:0000313" key="7">
    <source>
        <dbReference type="EMBL" id="MBF4474943.1"/>
    </source>
</evidence>
<protein>
    <submittedName>
        <fullName evidence="5">TetR family transcriptional regulator</fullName>
    </submittedName>
    <submittedName>
        <fullName evidence="7">TetR/AcrR family transcriptional regulator</fullName>
    </submittedName>
</protein>
<dbReference type="InterPro" id="IPR001647">
    <property type="entry name" value="HTH_TetR"/>
</dbReference>
<feature type="DNA-binding region" description="H-T-H motif" evidence="2">
    <location>
        <begin position="26"/>
        <end position="45"/>
    </location>
</feature>
<dbReference type="EMBL" id="LN734822">
    <property type="protein sequence ID" value="CEL23662.1"/>
    <property type="molecule type" value="Genomic_DNA"/>
</dbReference>
<dbReference type="PRINTS" id="PR00455">
    <property type="entry name" value="HTHTETR"/>
</dbReference>
<dbReference type="Gene3D" id="1.10.357.10">
    <property type="entry name" value="Tetracycline Repressor, domain 2"/>
    <property type="match status" value="1"/>
</dbReference>
<evidence type="ECO:0000256" key="1">
    <source>
        <dbReference type="ARBA" id="ARBA00023125"/>
    </source>
</evidence>
<evidence type="ECO:0000313" key="5">
    <source>
        <dbReference type="EMBL" id="AIS30877.1"/>
    </source>
</evidence>
<keyword evidence="3" id="KW-0812">Transmembrane</keyword>
<dbReference type="PANTHER" id="PTHR43479:SF11">
    <property type="entry name" value="ACREF_ENVCD OPERON REPRESSOR-RELATED"/>
    <property type="match status" value="1"/>
</dbReference>
<keyword evidence="3" id="KW-1133">Transmembrane helix</keyword>
<keyword evidence="1 2" id="KW-0238">DNA-binding</keyword>
<dbReference type="RefSeq" id="WP_048084349.1">
    <property type="nucleotide sequence ID" value="NZ_CP006933.1"/>
</dbReference>
<dbReference type="Proteomes" id="UP000062768">
    <property type="component" value="Chromosome I"/>
</dbReference>
<sequence>MTDKTEQKILDAALKIFAEKGYKGATTRAIAAKADVNDSTLFRKFQTKQNLFSSVMQHNYQKMIEGFRLILSENEFKSQKDFLETLITNLMILGQNNSEFIKITLNENQRIPSNFLEEFVNHLSAYVEKNIPHKDIDYKIFVFSILSFIYLLILDYGGAFPDRDKAIETFIDNTVKFF</sequence>
<keyword evidence="3" id="KW-0472">Membrane</keyword>
<reference evidence="7" key="3">
    <citation type="submission" date="2020-10" db="EMBL/GenBank/DDBJ databases">
        <title>Dehalococcoides mccartyi of a TCE/Cr reducing biochatode.</title>
        <authorList>
            <person name="Matturro B."/>
        </authorList>
    </citation>
    <scope>NUCLEOTIDE SEQUENCE</scope>
    <source>
        <strain evidence="7">Bin2</strain>
    </source>
</reference>